<dbReference type="Gene3D" id="1.10.287.950">
    <property type="entry name" value="Methyl-accepting chemotaxis protein"/>
    <property type="match status" value="1"/>
</dbReference>
<dbReference type="InterPro" id="IPR004089">
    <property type="entry name" value="MCPsignal_dom"/>
</dbReference>
<keyword evidence="4" id="KW-0472">Membrane</keyword>
<dbReference type="PROSITE" id="PS50111">
    <property type="entry name" value="CHEMOTAXIS_TRANSDUC_2"/>
    <property type="match status" value="1"/>
</dbReference>
<evidence type="ECO:0008006" key="9">
    <source>
        <dbReference type="Google" id="ProtNLM"/>
    </source>
</evidence>
<dbReference type="Gene3D" id="6.10.340.10">
    <property type="match status" value="1"/>
</dbReference>
<dbReference type="KEGG" id="ceu:A7L45_07375"/>
<dbReference type="PANTHER" id="PTHR32089">
    <property type="entry name" value="METHYL-ACCEPTING CHEMOTAXIS PROTEIN MCPB"/>
    <property type="match status" value="1"/>
</dbReference>
<dbReference type="EMBL" id="CP015756">
    <property type="protein sequence ID" value="APC39903.1"/>
    <property type="molecule type" value="Genomic_DNA"/>
</dbReference>
<evidence type="ECO:0000256" key="2">
    <source>
        <dbReference type="ARBA" id="ARBA00029447"/>
    </source>
</evidence>
<gene>
    <name evidence="7" type="ORF">A7L45_07375</name>
</gene>
<dbReference type="STRING" id="1552.A7L45_07375"/>
<dbReference type="InterPro" id="IPR024478">
    <property type="entry name" value="HlyB_4HB_MCP"/>
</dbReference>
<evidence type="ECO:0000256" key="4">
    <source>
        <dbReference type="SAM" id="Phobius"/>
    </source>
</evidence>
<dbReference type="SUPFAM" id="SSF58104">
    <property type="entry name" value="Methyl-accepting chemotaxis protein (MCP) signaling domain"/>
    <property type="match status" value="1"/>
</dbReference>
<keyword evidence="1 3" id="KW-0807">Transducer</keyword>
<dbReference type="SMART" id="SM00283">
    <property type="entry name" value="MA"/>
    <property type="match status" value="1"/>
</dbReference>
<dbReference type="Pfam" id="PF12729">
    <property type="entry name" value="4HB_MCP_1"/>
    <property type="match status" value="1"/>
</dbReference>
<dbReference type="Pfam" id="PF00672">
    <property type="entry name" value="HAMP"/>
    <property type="match status" value="1"/>
</dbReference>
<keyword evidence="4" id="KW-0812">Transmembrane</keyword>
<dbReference type="GO" id="GO:0004888">
    <property type="term" value="F:transmembrane signaling receptor activity"/>
    <property type="evidence" value="ECO:0007669"/>
    <property type="project" value="InterPro"/>
</dbReference>
<name>A0A1J0GF45_9CLOT</name>
<dbReference type="GO" id="GO:0006935">
    <property type="term" value="P:chemotaxis"/>
    <property type="evidence" value="ECO:0007669"/>
    <property type="project" value="InterPro"/>
</dbReference>
<dbReference type="SMART" id="SM00304">
    <property type="entry name" value="HAMP"/>
    <property type="match status" value="1"/>
</dbReference>
<keyword evidence="8" id="KW-1185">Reference proteome</keyword>
<feature type="domain" description="Methyl-accepting transducer" evidence="5">
    <location>
        <begin position="283"/>
        <end position="541"/>
    </location>
</feature>
<sequence length="570" mass="63175">MLKKMKISQKLFATSIISAVFLLSVGVLGLRSMSTINNNGNFIYENSLIRLEKIYTVQGNSYKEKIDLEHVLNVKFKDEMAHMKEDMSKILIENTKLFTEYEKIPFDNDKEKQNYNKLKASLPAYYESLNKVVRLAESGNYAEATRVYKNEYGLLRTPLKDGLSTIIKENTTSAENKWNINKSVFSNSFRLLNVIMIVGVIISFALGIILAIWLVKRIHVVVKFADNLKDGDLTQQMKITEGDELGKMSTSLNEAGENIKMLITQIMTDASSISATSEELSATTEEISSKMEIVKESIMQISSGSQQLSTTTEEVNATAENISQNALQVAKKASDGTKSAKEIDKRATEIKVNANESYKIANEVYDIKQQNIIKAIEEGNVVQEVKRMAEAIGDIAAQTNLLALNAAIEAARAGEQGKGFAVVADEVRTLAEQSTETVKNIQEVTERVEKAFQNLSGNANEVLEYIETQVKPDYEMLINVGKQYGEDASFYNGLSKDIMTSMDDVTETISEVKNAIENVSSIAQESSASSQEILGSISETNSAIHEVAQAAQSQAELAEKLNEMIQKFKI</sequence>
<dbReference type="PANTHER" id="PTHR32089:SF112">
    <property type="entry name" value="LYSOZYME-LIKE PROTEIN-RELATED"/>
    <property type="match status" value="1"/>
</dbReference>
<accession>A0A1J0GF45</accession>
<comment type="similarity">
    <text evidence="2">Belongs to the methyl-accepting chemotaxis (MCP) protein family.</text>
</comment>
<dbReference type="PRINTS" id="PR00260">
    <property type="entry name" value="CHEMTRNSDUCR"/>
</dbReference>
<proteinExistence type="inferred from homology"/>
<dbReference type="OrthoDB" id="1887545at2"/>
<evidence type="ECO:0000256" key="3">
    <source>
        <dbReference type="PROSITE-ProRule" id="PRU00284"/>
    </source>
</evidence>
<feature type="transmembrane region" description="Helical" evidence="4">
    <location>
        <begin position="191"/>
        <end position="215"/>
    </location>
</feature>
<dbReference type="CDD" id="cd06225">
    <property type="entry name" value="HAMP"/>
    <property type="match status" value="1"/>
</dbReference>
<dbReference type="GO" id="GO:0016020">
    <property type="term" value="C:membrane"/>
    <property type="evidence" value="ECO:0007669"/>
    <property type="project" value="InterPro"/>
</dbReference>
<dbReference type="InterPro" id="IPR004090">
    <property type="entry name" value="Chemotax_Me-accpt_rcpt"/>
</dbReference>
<protein>
    <recommendedName>
        <fullName evidence="9">Methyl-accepting chemotaxis protein</fullName>
    </recommendedName>
</protein>
<dbReference type="RefSeq" id="WP_071612196.1">
    <property type="nucleotide sequence ID" value="NZ_CP015756.1"/>
</dbReference>
<organism evidence="7 8">
    <name type="scientific">Clostridium estertheticum subsp. estertheticum</name>
    <dbReference type="NCBI Taxonomy" id="1552"/>
    <lineage>
        <taxon>Bacteria</taxon>
        <taxon>Bacillati</taxon>
        <taxon>Bacillota</taxon>
        <taxon>Clostridia</taxon>
        <taxon>Eubacteriales</taxon>
        <taxon>Clostridiaceae</taxon>
        <taxon>Clostridium</taxon>
    </lineage>
</organism>
<reference evidence="8" key="1">
    <citation type="journal article" date="2016" name="Front. Microbiol.">
        <title>Complete Genome Sequence of Clostridium estertheticum DSM 8809, a Microbe Identified in Spoiled Vacuum Packed Beef.</title>
        <authorList>
            <person name="Yu Z."/>
            <person name="Gunn L."/>
            <person name="Brennan E."/>
            <person name="Reid R."/>
            <person name="Wall P.G."/>
            <person name="Gaora O.P."/>
            <person name="Hurley D."/>
            <person name="Bolton D."/>
            <person name="Fanning S."/>
        </authorList>
    </citation>
    <scope>NUCLEOTIDE SEQUENCE [LARGE SCALE GENOMIC DNA]</scope>
    <source>
        <strain evidence="8">DSM 8809</strain>
    </source>
</reference>
<dbReference type="AlphaFoldDB" id="A0A1J0GF45"/>
<evidence type="ECO:0000256" key="1">
    <source>
        <dbReference type="ARBA" id="ARBA00023224"/>
    </source>
</evidence>
<dbReference type="InterPro" id="IPR003660">
    <property type="entry name" value="HAMP_dom"/>
</dbReference>
<dbReference type="Proteomes" id="UP000182569">
    <property type="component" value="Chromosome"/>
</dbReference>
<dbReference type="PROSITE" id="PS50885">
    <property type="entry name" value="HAMP"/>
    <property type="match status" value="1"/>
</dbReference>
<evidence type="ECO:0000259" key="6">
    <source>
        <dbReference type="PROSITE" id="PS50885"/>
    </source>
</evidence>
<dbReference type="GO" id="GO:0007165">
    <property type="term" value="P:signal transduction"/>
    <property type="evidence" value="ECO:0007669"/>
    <property type="project" value="UniProtKB-KW"/>
</dbReference>
<keyword evidence="4" id="KW-1133">Transmembrane helix</keyword>
<evidence type="ECO:0000259" key="5">
    <source>
        <dbReference type="PROSITE" id="PS50111"/>
    </source>
</evidence>
<evidence type="ECO:0000313" key="7">
    <source>
        <dbReference type="EMBL" id="APC39903.1"/>
    </source>
</evidence>
<feature type="domain" description="HAMP" evidence="6">
    <location>
        <begin position="212"/>
        <end position="264"/>
    </location>
</feature>
<dbReference type="Pfam" id="PF00015">
    <property type="entry name" value="MCPsignal"/>
    <property type="match status" value="1"/>
</dbReference>
<evidence type="ECO:0000313" key="8">
    <source>
        <dbReference type="Proteomes" id="UP000182569"/>
    </source>
</evidence>